<gene>
    <name evidence="1" type="primary">rdfA</name>
    <name evidence="1" type="ORF">ACFSBT_13835</name>
</gene>
<dbReference type="InterPro" id="IPR048925">
    <property type="entry name" value="RdfA"/>
</dbReference>
<evidence type="ECO:0000313" key="1">
    <source>
        <dbReference type="EMBL" id="MFD1514358.1"/>
    </source>
</evidence>
<accession>A0ABD6AWT7</accession>
<protein>
    <submittedName>
        <fullName evidence="1">Rod-determining factor RdfA</fullName>
    </submittedName>
</protein>
<organism evidence="1 2">
    <name type="scientific">Halomarina rubra</name>
    <dbReference type="NCBI Taxonomy" id="2071873"/>
    <lineage>
        <taxon>Archaea</taxon>
        <taxon>Methanobacteriati</taxon>
        <taxon>Methanobacteriota</taxon>
        <taxon>Stenosarchaea group</taxon>
        <taxon>Halobacteria</taxon>
        <taxon>Halobacteriales</taxon>
        <taxon>Natronomonadaceae</taxon>
        <taxon>Halomarina</taxon>
    </lineage>
</organism>
<reference evidence="1 2" key="1">
    <citation type="journal article" date="2019" name="Int. J. Syst. Evol. Microbiol.">
        <title>The Global Catalogue of Microorganisms (GCM) 10K type strain sequencing project: providing services to taxonomists for standard genome sequencing and annotation.</title>
        <authorList>
            <consortium name="The Broad Institute Genomics Platform"/>
            <consortium name="The Broad Institute Genome Sequencing Center for Infectious Disease"/>
            <person name="Wu L."/>
            <person name="Ma J."/>
        </authorList>
    </citation>
    <scope>NUCLEOTIDE SEQUENCE [LARGE SCALE GENOMIC DNA]</scope>
    <source>
        <strain evidence="1 2">CGMCC 1.12563</strain>
    </source>
</reference>
<dbReference type="EMBL" id="JBHUDC010000007">
    <property type="protein sequence ID" value="MFD1514358.1"/>
    <property type="molecule type" value="Genomic_DNA"/>
</dbReference>
<proteinExistence type="predicted"/>
<dbReference type="RefSeq" id="WP_250874327.1">
    <property type="nucleotide sequence ID" value="NZ_JALXFV010000007.1"/>
</dbReference>
<comment type="caution">
    <text evidence="1">The sequence shown here is derived from an EMBL/GenBank/DDBJ whole genome shotgun (WGS) entry which is preliminary data.</text>
</comment>
<keyword evidence="2" id="KW-1185">Reference proteome</keyword>
<dbReference type="Proteomes" id="UP001597187">
    <property type="component" value="Unassembled WGS sequence"/>
</dbReference>
<sequence>MAGCKVCRVLEAYDSGHYDDRLVEQWTAPKAERKGYRQLARWLNVALLRQEMDQVGLSTLGGEVESKYDRLQEGGATAAELRQQLANEGVRIEELTDDFVSYGVVRTHLVDCLGATREEPEPTAWETDAIDISVERARQKLEEAVSSLRTKGSLSGGEDVIVHVDAEVECETCQRRVPLGRAVRRGYICSCTATETGEQ</sequence>
<name>A0ABD6AWT7_9EURY</name>
<dbReference type="AlphaFoldDB" id="A0ABD6AWT7"/>
<evidence type="ECO:0000313" key="2">
    <source>
        <dbReference type="Proteomes" id="UP001597187"/>
    </source>
</evidence>
<dbReference type="Pfam" id="PF21811">
    <property type="entry name" value="RdfA"/>
    <property type="match status" value="1"/>
</dbReference>